<evidence type="ECO:0000313" key="1">
    <source>
        <dbReference type="EMBL" id="GAA3669335.1"/>
    </source>
</evidence>
<reference evidence="2" key="1">
    <citation type="journal article" date="2019" name="Int. J. Syst. Evol. Microbiol.">
        <title>The Global Catalogue of Microorganisms (GCM) 10K type strain sequencing project: providing services to taxonomists for standard genome sequencing and annotation.</title>
        <authorList>
            <consortium name="The Broad Institute Genomics Platform"/>
            <consortium name="The Broad Institute Genome Sequencing Center for Infectious Disease"/>
            <person name="Wu L."/>
            <person name="Ma J."/>
        </authorList>
    </citation>
    <scope>NUCLEOTIDE SEQUENCE [LARGE SCALE GENOMIC DNA]</scope>
    <source>
        <strain evidence="2">JCM 30742</strain>
    </source>
</reference>
<name>A0ABP7BW48_9MICC</name>
<gene>
    <name evidence="1" type="ORF">GCM10023081_04730</name>
</gene>
<sequence>MVRATRCTPVNAKGRHAQKDRYALPNILEVPKGFVGGAGVCASRRGKPWHLDSGGSRVEGECLTISIVMRVWEKDSNGIHQHDDSGR</sequence>
<accession>A0ABP7BW48</accession>
<protein>
    <submittedName>
        <fullName evidence="1">Uncharacterized protein</fullName>
    </submittedName>
</protein>
<proteinExistence type="predicted"/>
<dbReference type="EMBL" id="BAABEO010000006">
    <property type="protein sequence ID" value="GAA3669335.1"/>
    <property type="molecule type" value="Genomic_DNA"/>
</dbReference>
<keyword evidence="2" id="KW-1185">Reference proteome</keyword>
<dbReference type="Proteomes" id="UP001500752">
    <property type="component" value="Unassembled WGS sequence"/>
</dbReference>
<organism evidence="1 2">
    <name type="scientific">Arthrobacter ginkgonis</name>
    <dbReference type="NCBI Taxonomy" id="1630594"/>
    <lineage>
        <taxon>Bacteria</taxon>
        <taxon>Bacillati</taxon>
        <taxon>Actinomycetota</taxon>
        <taxon>Actinomycetes</taxon>
        <taxon>Micrococcales</taxon>
        <taxon>Micrococcaceae</taxon>
        <taxon>Arthrobacter</taxon>
    </lineage>
</organism>
<comment type="caution">
    <text evidence="1">The sequence shown here is derived from an EMBL/GenBank/DDBJ whole genome shotgun (WGS) entry which is preliminary data.</text>
</comment>
<evidence type="ECO:0000313" key="2">
    <source>
        <dbReference type="Proteomes" id="UP001500752"/>
    </source>
</evidence>